<keyword evidence="1" id="KW-0689">Ribosomal protein</keyword>
<sequence>MLKFQALGRAVRTRITQLEMVNVILSRGLNKFTAEPEYLDTKGPQIPLYEPLNVQIKSYDFTVLEKFSGYIHKTAENMEIEVDDCWATPCKKYKVQTFKPFSTQVDNQYNLNIYERNVQVVDLEAIKAPLFFHVIQAALPEGVKMTVKPHDDIDEEQRYLPDLELTQLKNELDALGGPTVSKTRR</sequence>
<gene>
    <name evidence="4" type="primary">EOG090X0MUO</name>
</gene>
<evidence type="ECO:0000256" key="1">
    <source>
        <dbReference type="ARBA" id="ARBA00022980"/>
    </source>
</evidence>
<accession>A0A4Y7M2K1</accession>
<evidence type="ECO:0000259" key="3">
    <source>
        <dbReference type="SMART" id="SM01403"/>
    </source>
</evidence>
<dbReference type="PANTHER" id="PTHR13473:SF0">
    <property type="entry name" value="LARGE RIBOSOMAL SUBUNIT PROTEIN ML48"/>
    <property type="match status" value="1"/>
</dbReference>
<dbReference type="Pfam" id="PF00338">
    <property type="entry name" value="Ribosomal_S10"/>
    <property type="match status" value="1"/>
</dbReference>
<evidence type="ECO:0000256" key="2">
    <source>
        <dbReference type="ARBA" id="ARBA00023274"/>
    </source>
</evidence>
<feature type="domain" description="Small ribosomal subunit protein uS10" evidence="3">
    <location>
        <begin position="53"/>
        <end position="148"/>
    </location>
</feature>
<dbReference type="SMART" id="SM01403">
    <property type="entry name" value="Ribosomal_S10"/>
    <property type="match status" value="1"/>
</dbReference>
<dbReference type="PANTHER" id="PTHR13473">
    <property type="entry name" value="MITOCHONDRIAL RIBOSOMAL PROTEIN L48"/>
    <property type="match status" value="1"/>
</dbReference>
<dbReference type="EMBL" id="LR004366">
    <property type="protein sequence ID" value="SVE73985.1"/>
    <property type="molecule type" value="mRNA"/>
</dbReference>
<proteinExistence type="evidence at transcript level"/>
<dbReference type="Gene3D" id="3.30.70.600">
    <property type="entry name" value="Ribosomal protein S10 domain"/>
    <property type="match status" value="1"/>
</dbReference>
<protein>
    <submittedName>
        <fullName evidence="4">EOG090X0MUO</fullName>
    </submittedName>
</protein>
<dbReference type="GO" id="GO:1990904">
    <property type="term" value="C:ribonucleoprotein complex"/>
    <property type="evidence" value="ECO:0007669"/>
    <property type="project" value="UniProtKB-KW"/>
</dbReference>
<dbReference type="AlphaFoldDB" id="A0A4Y7M2K1"/>
<dbReference type="InterPro" id="IPR027487">
    <property type="entry name" value="Ribosomal_mL48"/>
</dbReference>
<dbReference type="SUPFAM" id="SSF54999">
    <property type="entry name" value="Ribosomal protein S10"/>
    <property type="match status" value="1"/>
</dbReference>
<dbReference type="InterPro" id="IPR036838">
    <property type="entry name" value="Ribosomal_uS10_dom_sf"/>
</dbReference>
<organism evidence="4">
    <name type="scientific">Daphnia atkinsoni</name>
    <dbReference type="NCBI Taxonomy" id="342845"/>
    <lineage>
        <taxon>Eukaryota</taxon>
        <taxon>Metazoa</taxon>
        <taxon>Ecdysozoa</taxon>
        <taxon>Arthropoda</taxon>
        <taxon>Crustacea</taxon>
        <taxon>Branchiopoda</taxon>
        <taxon>Diplostraca</taxon>
        <taxon>Cladocera</taxon>
        <taxon>Anomopoda</taxon>
        <taxon>Daphniidae</taxon>
        <taxon>Daphnia</taxon>
        <taxon>Daphnia atkinsoni group</taxon>
    </lineage>
</organism>
<reference evidence="4" key="1">
    <citation type="submission" date="2018-08" db="EMBL/GenBank/DDBJ databases">
        <authorList>
            <person name="Cornetti L."/>
        </authorList>
    </citation>
    <scope>NUCLEOTIDE SEQUENCE</scope>
    <source>
        <strain evidence="4">IL-KID-3b-11</strain>
    </source>
</reference>
<keyword evidence="2" id="KW-0687">Ribonucleoprotein</keyword>
<name>A0A4Y7M2K1_9CRUS</name>
<evidence type="ECO:0000313" key="4">
    <source>
        <dbReference type="EMBL" id="SVE73985.1"/>
    </source>
</evidence>
<dbReference type="GO" id="GO:0005761">
    <property type="term" value="C:mitochondrial ribosome"/>
    <property type="evidence" value="ECO:0007669"/>
    <property type="project" value="InterPro"/>
</dbReference>
<dbReference type="InterPro" id="IPR027486">
    <property type="entry name" value="Ribosomal_uS10_dom"/>
</dbReference>